<evidence type="ECO:0000313" key="9">
    <source>
        <dbReference type="Ensembl" id="ENSGMOP00000011852.2"/>
    </source>
</evidence>
<evidence type="ECO:0000256" key="6">
    <source>
        <dbReference type="ARBA" id="ARBA00023242"/>
    </source>
</evidence>
<dbReference type="GO" id="GO:0007417">
    <property type="term" value="P:central nervous system development"/>
    <property type="evidence" value="ECO:0007669"/>
    <property type="project" value="UniProtKB-ARBA"/>
</dbReference>
<dbReference type="Ensembl" id="ENSGMOT00000012170.2">
    <property type="protein sequence ID" value="ENSGMOP00000011852.2"/>
    <property type="gene ID" value="ENSGMOG00000011081.2"/>
</dbReference>
<dbReference type="GO" id="GO:0048598">
    <property type="term" value="P:embryonic morphogenesis"/>
    <property type="evidence" value="ECO:0007669"/>
    <property type="project" value="UniProtKB-ARBA"/>
</dbReference>
<dbReference type="GO" id="GO:0000981">
    <property type="term" value="F:DNA-binding transcription factor activity, RNA polymerase II-specific"/>
    <property type="evidence" value="ECO:0007669"/>
    <property type="project" value="TreeGrafter"/>
</dbReference>
<comment type="subcellular location">
    <subcellularLocation>
        <location evidence="1">Nucleus</location>
    </subcellularLocation>
</comment>
<feature type="region of interest" description="Disordered" evidence="7">
    <location>
        <begin position="111"/>
        <end position="147"/>
    </location>
</feature>
<keyword evidence="4" id="KW-0371">Homeobox</keyword>
<keyword evidence="5" id="KW-0804">Transcription</keyword>
<protein>
    <recommendedName>
        <fullName evidence="8">Prospero domain-containing protein</fullName>
    </recommendedName>
</protein>
<feature type="region of interest" description="Disordered" evidence="7">
    <location>
        <begin position="184"/>
        <end position="229"/>
    </location>
</feature>
<reference evidence="9" key="1">
    <citation type="submission" date="2025-08" db="UniProtKB">
        <authorList>
            <consortium name="Ensembl"/>
        </authorList>
    </citation>
    <scope>IDENTIFICATION</scope>
</reference>
<dbReference type="Proteomes" id="UP000694546">
    <property type="component" value="Chromosome 21"/>
</dbReference>
<evidence type="ECO:0000256" key="3">
    <source>
        <dbReference type="ARBA" id="ARBA00023125"/>
    </source>
</evidence>
<keyword evidence="6" id="KW-0539">Nucleus</keyword>
<evidence type="ECO:0000256" key="1">
    <source>
        <dbReference type="ARBA" id="ARBA00004123"/>
    </source>
</evidence>
<dbReference type="GO" id="GO:0035295">
    <property type="term" value="P:tube development"/>
    <property type="evidence" value="ECO:0007669"/>
    <property type="project" value="UniProtKB-ARBA"/>
</dbReference>
<evidence type="ECO:0000256" key="2">
    <source>
        <dbReference type="ARBA" id="ARBA00023015"/>
    </source>
</evidence>
<dbReference type="Gene3D" id="1.10.10.500">
    <property type="entry name" value="Homeo-prospero domain"/>
    <property type="match status" value="1"/>
</dbReference>
<evidence type="ECO:0000256" key="4">
    <source>
        <dbReference type="ARBA" id="ARBA00023155"/>
    </source>
</evidence>
<organism evidence="9 10">
    <name type="scientific">Gadus morhua</name>
    <name type="common">Atlantic cod</name>
    <dbReference type="NCBI Taxonomy" id="8049"/>
    <lineage>
        <taxon>Eukaryota</taxon>
        <taxon>Metazoa</taxon>
        <taxon>Chordata</taxon>
        <taxon>Craniata</taxon>
        <taxon>Vertebrata</taxon>
        <taxon>Euteleostomi</taxon>
        <taxon>Actinopterygii</taxon>
        <taxon>Neopterygii</taxon>
        <taxon>Teleostei</taxon>
        <taxon>Neoteleostei</taxon>
        <taxon>Acanthomorphata</taxon>
        <taxon>Zeiogadaria</taxon>
        <taxon>Gadariae</taxon>
        <taxon>Gadiformes</taxon>
        <taxon>Gadoidei</taxon>
        <taxon>Gadidae</taxon>
        <taxon>Gadus</taxon>
    </lineage>
</organism>
<dbReference type="GeneTree" id="ENSGT00940000154790"/>
<sequence>HILSPPADNSHREETAPRMQQVDGLDIADLLNNDDKLTSPLGSPYTMGSSRAELDGADPAPQNRDPLHLLSAPPPLLSPTATLCGPKDWPLRTARHAKRARVENIIRDMAGSSFSPFLEPDTDGAPEDGQGDKGPREWPPDGVQAQRAGRSSVVGCWSSEDPAIKNQLQNMKCQPLLKFRRSGGKDPYDIFTDPHSCGRKKVRVQTASSSPGTRPRQGTPPGTSLYGETVCGSTLPEVQTEALSLVVQRAPRLRPYAICRPPHQHHGEQEFPSSHRSEPQGSEGNKGGAADPVLATGGAPGSKVRCKVNSRSVRGARHFALDPGFLGDLCVPMDVQTRADGPQSMLMSTLHLKKAKLMFFYTRYPNSLVLKTFFHDVQFTRCITSQLIKWFSNFREFYYIQMEKQARQAVAEGVAHTGALTVGRESELFRTLNMHYNKASDFQVPERFLEVAEMTLREFYVAVSLGKDCDPSWKKPIYKVICKLDSNVPEEFKAHYPD</sequence>
<dbReference type="GO" id="GO:0000978">
    <property type="term" value="F:RNA polymerase II cis-regulatory region sequence-specific DNA binding"/>
    <property type="evidence" value="ECO:0007669"/>
    <property type="project" value="TreeGrafter"/>
</dbReference>
<name>A0A8C4ZCE9_GADMO</name>
<feature type="compositionally biased region" description="Basic and acidic residues" evidence="7">
    <location>
        <begin position="265"/>
        <end position="278"/>
    </location>
</feature>
<evidence type="ECO:0000256" key="5">
    <source>
        <dbReference type="ARBA" id="ARBA00023163"/>
    </source>
</evidence>
<dbReference type="GO" id="GO:0001945">
    <property type="term" value="P:lymph vessel development"/>
    <property type="evidence" value="ECO:0007669"/>
    <property type="project" value="UniProtKB-ARBA"/>
</dbReference>
<keyword evidence="3" id="KW-0238">DNA-binding</keyword>
<dbReference type="GO" id="GO:0060042">
    <property type="term" value="P:retina morphogenesis in camera-type eye"/>
    <property type="evidence" value="ECO:0007669"/>
    <property type="project" value="UniProtKB-ARBA"/>
</dbReference>
<accession>A0A8C4ZCE9</accession>
<dbReference type="InterPro" id="IPR009057">
    <property type="entry name" value="Homeodomain-like_sf"/>
</dbReference>
<dbReference type="FunFam" id="1.10.10.500:FF:000001">
    <property type="entry name" value="Prospero homeobox protein 1"/>
    <property type="match status" value="1"/>
</dbReference>
<evidence type="ECO:0000259" key="8">
    <source>
        <dbReference type="PROSITE" id="PS51818"/>
    </source>
</evidence>
<dbReference type="PROSITE" id="PS51818">
    <property type="entry name" value="HOMEO_PROSPERO"/>
    <property type="match status" value="1"/>
</dbReference>
<dbReference type="GO" id="GO:0048646">
    <property type="term" value="P:anatomical structure formation involved in morphogenesis"/>
    <property type="evidence" value="ECO:0007669"/>
    <property type="project" value="UniProtKB-ARBA"/>
</dbReference>
<dbReference type="PANTHER" id="PTHR12198">
    <property type="entry name" value="HOMEOBOX PROTEIN PROSPERO/PROX-1/CEH-26"/>
    <property type="match status" value="1"/>
</dbReference>
<dbReference type="InterPro" id="IPR023082">
    <property type="entry name" value="Homeo_prospero_dom"/>
</dbReference>
<dbReference type="SUPFAM" id="SSF46689">
    <property type="entry name" value="Homeodomain-like"/>
    <property type="match status" value="1"/>
</dbReference>
<keyword evidence="10" id="KW-1185">Reference proteome</keyword>
<dbReference type="GO" id="GO:0070309">
    <property type="term" value="P:lens fiber cell morphogenesis"/>
    <property type="evidence" value="ECO:0007669"/>
    <property type="project" value="UniProtKB-ARBA"/>
</dbReference>
<dbReference type="PANTHER" id="PTHR12198:SF9">
    <property type="entry name" value="PROSPERO HOMEOBOX PROTEIN 2"/>
    <property type="match status" value="1"/>
</dbReference>
<dbReference type="Pfam" id="PF05044">
    <property type="entry name" value="HPD"/>
    <property type="match status" value="1"/>
</dbReference>
<dbReference type="GO" id="GO:0005634">
    <property type="term" value="C:nucleus"/>
    <property type="evidence" value="ECO:0007669"/>
    <property type="project" value="UniProtKB-SubCell"/>
</dbReference>
<feature type="compositionally biased region" description="Low complexity" evidence="7">
    <location>
        <begin position="211"/>
        <end position="223"/>
    </location>
</feature>
<feature type="region of interest" description="Disordered" evidence="7">
    <location>
        <begin position="1"/>
        <end position="79"/>
    </location>
</feature>
<keyword evidence="2" id="KW-0805">Transcription regulation</keyword>
<dbReference type="GO" id="GO:0005737">
    <property type="term" value="C:cytoplasm"/>
    <property type="evidence" value="ECO:0007669"/>
    <property type="project" value="UniProtKB-ARBA"/>
</dbReference>
<evidence type="ECO:0000256" key="7">
    <source>
        <dbReference type="SAM" id="MobiDB-lite"/>
    </source>
</evidence>
<evidence type="ECO:0000313" key="10">
    <source>
        <dbReference type="Proteomes" id="UP000694546"/>
    </source>
</evidence>
<dbReference type="InterPro" id="IPR039350">
    <property type="entry name" value="Prospero_homeodomain"/>
</dbReference>
<feature type="domain" description="Prospero" evidence="8">
    <location>
        <begin position="344"/>
        <end position="498"/>
    </location>
</feature>
<proteinExistence type="predicted"/>
<dbReference type="GO" id="GO:0031016">
    <property type="term" value="P:pancreas development"/>
    <property type="evidence" value="ECO:0007669"/>
    <property type="project" value="UniProtKB-ARBA"/>
</dbReference>
<dbReference type="InterPro" id="IPR037131">
    <property type="entry name" value="Homeo_prospero_dom_sf"/>
</dbReference>
<dbReference type="AlphaFoldDB" id="A0A8C4ZCE9"/>
<dbReference type="GO" id="GO:0070365">
    <property type="term" value="P:hepatocyte differentiation"/>
    <property type="evidence" value="ECO:0007669"/>
    <property type="project" value="UniProtKB-ARBA"/>
</dbReference>
<feature type="region of interest" description="Disordered" evidence="7">
    <location>
        <begin position="258"/>
        <end position="305"/>
    </location>
</feature>
<feature type="compositionally biased region" description="Basic and acidic residues" evidence="7">
    <location>
        <begin position="130"/>
        <end position="139"/>
    </location>
</feature>
<reference evidence="9" key="2">
    <citation type="submission" date="2025-09" db="UniProtKB">
        <authorList>
            <consortium name="Ensembl"/>
        </authorList>
    </citation>
    <scope>IDENTIFICATION</scope>
</reference>